<gene>
    <name evidence="2" type="ORF">T07_8042</name>
</gene>
<accession>A0A0V0S0E2</accession>
<sequence>MSTLLRIMRCNVSDFAFNSFLSSARSDADERVLGITCQQQDNKTTENVRTRQTITVTTKSQRKKISKLFQRSKTNTTTSSTATADLHVSAGLR</sequence>
<dbReference type="EMBL" id="JYDL01000053">
    <property type="protein sequence ID" value="KRX19930.1"/>
    <property type="molecule type" value="Genomic_DNA"/>
</dbReference>
<evidence type="ECO:0000313" key="2">
    <source>
        <dbReference type="EMBL" id="KRX19930.1"/>
    </source>
</evidence>
<feature type="region of interest" description="Disordered" evidence="1">
    <location>
        <begin position="70"/>
        <end position="93"/>
    </location>
</feature>
<protein>
    <submittedName>
        <fullName evidence="2">Uncharacterized protein</fullName>
    </submittedName>
</protein>
<proteinExistence type="predicted"/>
<feature type="compositionally biased region" description="Low complexity" evidence="1">
    <location>
        <begin position="74"/>
        <end position="84"/>
    </location>
</feature>
<dbReference type="AlphaFoldDB" id="A0A0V0S0E2"/>
<evidence type="ECO:0000256" key="1">
    <source>
        <dbReference type="SAM" id="MobiDB-lite"/>
    </source>
</evidence>
<organism evidence="2 3">
    <name type="scientific">Trichinella nelsoni</name>
    <dbReference type="NCBI Taxonomy" id="6336"/>
    <lineage>
        <taxon>Eukaryota</taxon>
        <taxon>Metazoa</taxon>
        <taxon>Ecdysozoa</taxon>
        <taxon>Nematoda</taxon>
        <taxon>Enoplea</taxon>
        <taxon>Dorylaimia</taxon>
        <taxon>Trichinellida</taxon>
        <taxon>Trichinellidae</taxon>
        <taxon>Trichinella</taxon>
    </lineage>
</organism>
<dbReference type="Proteomes" id="UP000054630">
    <property type="component" value="Unassembled WGS sequence"/>
</dbReference>
<comment type="caution">
    <text evidence="2">The sequence shown here is derived from an EMBL/GenBank/DDBJ whole genome shotgun (WGS) entry which is preliminary data.</text>
</comment>
<reference evidence="2 3" key="1">
    <citation type="submission" date="2015-01" db="EMBL/GenBank/DDBJ databases">
        <title>Evolution of Trichinella species and genotypes.</title>
        <authorList>
            <person name="Korhonen P.K."/>
            <person name="Edoardo P."/>
            <person name="Giuseppe L.R."/>
            <person name="Gasser R.B."/>
        </authorList>
    </citation>
    <scope>NUCLEOTIDE SEQUENCE [LARGE SCALE GENOMIC DNA]</scope>
    <source>
        <strain evidence="2">ISS37</strain>
    </source>
</reference>
<evidence type="ECO:0000313" key="3">
    <source>
        <dbReference type="Proteomes" id="UP000054630"/>
    </source>
</evidence>
<name>A0A0V0S0E2_9BILA</name>
<dbReference type="OrthoDB" id="10389008at2759"/>
<keyword evidence="3" id="KW-1185">Reference proteome</keyword>